<feature type="repeat" description="ANK" evidence="2">
    <location>
        <begin position="949"/>
        <end position="982"/>
    </location>
</feature>
<protein>
    <recommendedName>
        <fullName evidence="8">Ankyrin repeat protein</fullName>
    </recommendedName>
</protein>
<dbReference type="SUPFAM" id="SSF48403">
    <property type="entry name" value="Ankyrin repeat"/>
    <property type="match status" value="1"/>
</dbReference>
<dbReference type="PANTHER" id="PTHR10039:SF15">
    <property type="entry name" value="NACHT DOMAIN-CONTAINING PROTEIN"/>
    <property type="match status" value="1"/>
</dbReference>
<feature type="compositionally biased region" description="Polar residues" evidence="3">
    <location>
        <begin position="155"/>
        <end position="168"/>
    </location>
</feature>
<evidence type="ECO:0000313" key="7">
    <source>
        <dbReference type="Proteomes" id="UP000654918"/>
    </source>
</evidence>
<keyword evidence="7" id="KW-1185">Reference proteome</keyword>
<comment type="caution">
    <text evidence="6">The sequence shown here is derived from an EMBL/GenBank/DDBJ whole genome shotgun (WGS) entry which is preliminary data.</text>
</comment>
<feature type="region of interest" description="Disordered" evidence="3">
    <location>
        <begin position="155"/>
        <end position="186"/>
    </location>
</feature>
<dbReference type="PROSITE" id="PS50088">
    <property type="entry name" value="ANK_REPEAT"/>
    <property type="match status" value="4"/>
</dbReference>
<dbReference type="SMART" id="SM00248">
    <property type="entry name" value="ANK"/>
    <property type="match status" value="6"/>
</dbReference>
<dbReference type="InterPro" id="IPR002110">
    <property type="entry name" value="Ankyrin_rpt"/>
</dbReference>
<dbReference type="Pfam" id="PF12796">
    <property type="entry name" value="Ank_2"/>
    <property type="match status" value="2"/>
</dbReference>
<dbReference type="EMBL" id="WIGO01000095">
    <property type="protein sequence ID" value="KAF6830331.1"/>
    <property type="molecule type" value="Genomic_DNA"/>
</dbReference>
<dbReference type="SUPFAM" id="SSF52540">
    <property type="entry name" value="P-loop containing nucleoside triphosphate hydrolases"/>
    <property type="match status" value="1"/>
</dbReference>
<evidence type="ECO:0008006" key="8">
    <source>
        <dbReference type="Google" id="ProtNLM"/>
    </source>
</evidence>
<evidence type="ECO:0000256" key="1">
    <source>
        <dbReference type="ARBA" id="ARBA00022737"/>
    </source>
</evidence>
<dbReference type="InterPro" id="IPR036770">
    <property type="entry name" value="Ankyrin_rpt-contain_sf"/>
</dbReference>
<reference evidence="6" key="1">
    <citation type="journal article" date="2020" name="Phytopathology">
        <title>Genome Sequence Resources of Colletotrichum truncatum, C. plurivorum, C. musicola, and C. sojae: Four Species Pathogenic to Soybean (Glycine max).</title>
        <authorList>
            <person name="Rogerio F."/>
            <person name="Boufleur T.R."/>
            <person name="Ciampi-Guillardi M."/>
            <person name="Sukno S.A."/>
            <person name="Thon M.R."/>
            <person name="Massola Junior N.S."/>
            <person name="Baroncelli R."/>
        </authorList>
    </citation>
    <scope>NUCLEOTIDE SEQUENCE</scope>
    <source>
        <strain evidence="6">LFN00145</strain>
    </source>
</reference>
<evidence type="ECO:0000256" key="2">
    <source>
        <dbReference type="PROSITE-ProRule" id="PRU00023"/>
    </source>
</evidence>
<keyword evidence="2" id="KW-0040">ANK repeat</keyword>
<evidence type="ECO:0000259" key="5">
    <source>
        <dbReference type="Pfam" id="PF24883"/>
    </source>
</evidence>
<dbReference type="Gene3D" id="1.25.40.20">
    <property type="entry name" value="Ankyrin repeat-containing domain"/>
    <property type="match status" value="1"/>
</dbReference>
<dbReference type="InterPro" id="IPR056884">
    <property type="entry name" value="NPHP3-like_N"/>
</dbReference>
<dbReference type="AlphaFoldDB" id="A0A8H6KFW6"/>
<feature type="domain" description="GPI inositol-deacylase winged helix" evidence="4">
    <location>
        <begin position="424"/>
        <end position="495"/>
    </location>
</feature>
<dbReference type="InterPro" id="IPR027417">
    <property type="entry name" value="P-loop_NTPase"/>
</dbReference>
<accession>A0A8H6KFW6</accession>
<evidence type="ECO:0000256" key="3">
    <source>
        <dbReference type="SAM" id="MobiDB-lite"/>
    </source>
</evidence>
<dbReference type="Pfam" id="PF22939">
    <property type="entry name" value="WHD_GPIID"/>
    <property type="match status" value="1"/>
</dbReference>
<feature type="domain" description="Nephrocystin 3-like N-terminal" evidence="5">
    <location>
        <begin position="185"/>
        <end position="319"/>
    </location>
</feature>
<feature type="repeat" description="ANK" evidence="2">
    <location>
        <begin position="883"/>
        <end position="915"/>
    </location>
</feature>
<dbReference type="Gene3D" id="3.40.50.300">
    <property type="entry name" value="P-loop containing nucleotide triphosphate hydrolases"/>
    <property type="match status" value="1"/>
</dbReference>
<feature type="repeat" description="ANK" evidence="2">
    <location>
        <begin position="916"/>
        <end position="948"/>
    </location>
</feature>
<gene>
    <name evidence="6" type="ORF">CPLU01_07386</name>
</gene>
<dbReference type="Proteomes" id="UP000654918">
    <property type="component" value="Unassembled WGS sequence"/>
</dbReference>
<proteinExistence type="predicted"/>
<evidence type="ECO:0000313" key="6">
    <source>
        <dbReference type="EMBL" id="KAF6830331.1"/>
    </source>
</evidence>
<dbReference type="PANTHER" id="PTHR10039">
    <property type="entry name" value="AMELOGENIN"/>
    <property type="match status" value="1"/>
</dbReference>
<sequence length="1077" mass="120097">MSFGFGVGDFIVVLQLAKRLRDRYHDAPDHMDSLSREIPSIHSVLEKIDDVQQRLTPYEVAALEAPIQECGKILAEIQKIYDAGGGTKRLSDAAWKARLKGLRLNSKDVQDLRLRILLNIHVLNTIRTFGDSEAIQAVRGKVDSITEATWTPDRTAQANGSWTRTNSRPGCPRKAKACSAPETRAHPGSGKTIMTSIVVDELSRQFPDEDVAIAYVFCNAKDQAKQTLHHILSSLAKQLAQAHVLLARLVSAYEEHRDKRTTRSEGETLGLLRELAGARARVFVLVDALDECGADVRQRLLSELSRLQRDVHVNIFATRRQIVEIIDHPDLGRCDTLPIQASNDDVLQFVAGQMPRMQPFVQKRPDIQAQIKDVVAKKADGMFLLALFLMDFLRRKQRPKDTAYTAYYDEAWERITGQDPDEAELATKVISWVVCAKQPLGIAELQHALAAEHESQIDDDSIFPEEAITSVCAGLVKLDEQKKIRLVHLTTQEYFEGKRYELFHDVDATIAATCFHYLYLPQVLQFAAGVKEAGKSRETKKTLEESTEIPFCRYALLHGSRHMDELYVGTVPLYNPEALGAFRVLLPVVDDGCKRLPEARAHMAALLGFTNVFRDGVLPCEEFVQLEDGPVQGSSSRAEAQLPLYWAVRGRHHHNVVKFLLECRAMTKEIEHTEECRPGQPESARHPLQAAFRRAMRKAVEMGSVTMMNWFLDFCAREGVHAEVESDGCDALLSIASQRRSDERSTVKALLGLRETCEPWQQATVSRPPSPYGVKIDKLDWRTIQALREAGCRDIPAVKERLEMDIEARDDGGRTPLLNCAREGDVGGIKALLELGADPGVRDDDGDTALLLAVKRKSADADMVRLFLEHDRKMPDMEARDAEGKTVLWYSAARGNIEIFEVLLAHGADPKVRDDAGRTVLWPSVSHGNLEMLKMFLACNADPEAKDNAGQTILFPAAQAGNPDVVRYLLTDLGMDANARDSGGQTALEFGTRDAMGTRFGVVLADLVSQKVLLNNLEVLGDEGVRFPREGPSNCSSTRWRATTRCSGAPTRPFFSSPFGLPRWWWWISCWSAGLST</sequence>
<feature type="repeat" description="ANK" evidence="2">
    <location>
        <begin position="812"/>
        <end position="844"/>
    </location>
</feature>
<keyword evidence="1" id="KW-0677">Repeat</keyword>
<organism evidence="6 7">
    <name type="scientific">Colletotrichum plurivorum</name>
    <dbReference type="NCBI Taxonomy" id="2175906"/>
    <lineage>
        <taxon>Eukaryota</taxon>
        <taxon>Fungi</taxon>
        <taxon>Dikarya</taxon>
        <taxon>Ascomycota</taxon>
        <taxon>Pezizomycotina</taxon>
        <taxon>Sordariomycetes</taxon>
        <taxon>Hypocreomycetidae</taxon>
        <taxon>Glomerellales</taxon>
        <taxon>Glomerellaceae</taxon>
        <taxon>Colletotrichum</taxon>
        <taxon>Colletotrichum orchidearum species complex</taxon>
    </lineage>
</organism>
<dbReference type="InterPro" id="IPR054471">
    <property type="entry name" value="GPIID_WHD"/>
</dbReference>
<name>A0A8H6KFW6_9PEZI</name>
<dbReference type="Pfam" id="PF24883">
    <property type="entry name" value="NPHP3_N"/>
    <property type="match status" value="1"/>
</dbReference>
<dbReference type="PROSITE" id="PS50297">
    <property type="entry name" value="ANK_REP_REGION"/>
    <property type="match status" value="2"/>
</dbReference>
<evidence type="ECO:0000259" key="4">
    <source>
        <dbReference type="Pfam" id="PF22939"/>
    </source>
</evidence>